<dbReference type="STRING" id="398767.Glov_2239"/>
<reference evidence="1 2" key="1">
    <citation type="submission" date="2008-05" db="EMBL/GenBank/DDBJ databases">
        <title>Complete sequence of chromosome of Geobacter lovleyi SZ.</title>
        <authorList>
            <consortium name="US DOE Joint Genome Institute"/>
            <person name="Lucas S."/>
            <person name="Copeland A."/>
            <person name="Lapidus A."/>
            <person name="Glavina del Rio T."/>
            <person name="Dalin E."/>
            <person name="Tice H."/>
            <person name="Bruce D."/>
            <person name="Goodwin L."/>
            <person name="Pitluck S."/>
            <person name="Chertkov O."/>
            <person name="Meincke L."/>
            <person name="Brettin T."/>
            <person name="Detter J.C."/>
            <person name="Han C."/>
            <person name="Tapia R."/>
            <person name="Kuske C.R."/>
            <person name="Schmutz J."/>
            <person name="Larimer F."/>
            <person name="Land M."/>
            <person name="Hauser L."/>
            <person name="Kyrpides N."/>
            <person name="Mikhailova N."/>
            <person name="Sung Y."/>
            <person name="Fletcher K.E."/>
            <person name="Ritalahti K.M."/>
            <person name="Loeffler F.E."/>
            <person name="Richardson P."/>
        </authorList>
    </citation>
    <scope>NUCLEOTIDE SEQUENCE [LARGE SCALE GENOMIC DNA]</scope>
    <source>
        <strain evidence="2">ATCC BAA-1151 / DSM 17278 / SZ</strain>
    </source>
</reference>
<accession>B3E4L9</accession>
<gene>
    <name evidence="1" type="ordered locus">Glov_2239</name>
</gene>
<evidence type="ECO:0000313" key="1">
    <source>
        <dbReference type="EMBL" id="ACD95955.1"/>
    </source>
</evidence>
<proteinExistence type="predicted"/>
<name>B3E4L9_TRIL1</name>
<keyword evidence="2" id="KW-1185">Reference proteome</keyword>
<dbReference type="AlphaFoldDB" id="B3E4L9"/>
<evidence type="ECO:0000313" key="2">
    <source>
        <dbReference type="Proteomes" id="UP000002420"/>
    </source>
</evidence>
<dbReference type="KEGG" id="glo:Glov_2239"/>
<dbReference type="Proteomes" id="UP000002420">
    <property type="component" value="Chromosome"/>
</dbReference>
<dbReference type="OrthoDB" id="9826569at2"/>
<organism evidence="1 2">
    <name type="scientific">Trichlorobacter lovleyi (strain ATCC BAA-1151 / DSM 17278 / SZ)</name>
    <name type="common">Geobacter lovleyi</name>
    <dbReference type="NCBI Taxonomy" id="398767"/>
    <lineage>
        <taxon>Bacteria</taxon>
        <taxon>Pseudomonadati</taxon>
        <taxon>Thermodesulfobacteriota</taxon>
        <taxon>Desulfuromonadia</taxon>
        <taxon>Geobacterales</taxon>
        <taxon>Geobacteraceae</taxon>
        <taxon>Trichlorobacter</taxon>
    </lineage>
</organism>
<protein>
    <submittedName>
        <fullName evidence="1">Uncharacterized protein</fullName>
    </submittedName>
</protein>
<dbReference type="RefSeq" id="WP_012470291.1">
    <property type="nucleotide sequence ID" value="NC_010814.1"/>
</dbReference>
<dbReference type="HOGENOM" id="CLU_1737937_0_0_7"/>
<sequence length="150" mass="17893">MTDHRSIEILTGLTAEQRVALGELYARLDEELRVEVHRRQRELFKEWLALGRVAPSRGGEAGYAAFLAVLKQIWIEQAPQVTQPVREHKPYKKRLRAALEKNYLDELVRLREEEKLSWRQLSDHFKKEFKKTVSHTYLKRIYEEHQADRE</sequence>
<dbReference type="EMBL" id="CP001089">
    <property type="protein sequence ID" value="ACD95955.1"/>
    <property type="molecule type" value="Genomic_DNA"/>
</dbReference>